<dbReference type="InterPro" id="IPR029787">
    <property type="entry name" value="Nucleotide_cyclase"/>
</dbReference>
<feature type="domain" description="GGDEF" evidence="4">
    <location>
        <begin position="40"/>
        <end position="177"/>
    </location>
</feature>
<dbReference type="Proteomes" id="UP000070578">
    <property type="component" value="Unassembled WGS sequence"/>
</dbReference>
<dbReference type="InterPro" id="IPR043128">
    <property type="entry name" value="Rev_trsase/Diguanyl_cyclase"/>
</dbReference>
<dbReference type="SMART" id="SM00267">
    <property type="entry name" value="GGDEF"/>
    <property type="match status" value="1"/>
</dbReference>
<dbReference type="PANTHER" id="PTHR45138:SF9">
    <property type="entry name" value="DIGUANYLATE CYCLASE DGCM-RELATED"/>
    <property type="match status" value="1"/>
</dbReference>
<evidence type="ECO:0000256" key="3">
    <source>
        <dbReference type="SAM" id="MobiDB-lite"/>
    </source>
</evidence>
<evidence type="ECO:0000256" key="1">
    <source>
        <dbReference type="ARBA" id="ARBA00012528"/>
    </source>
</evidence>
<dbReference type="NCBIfam" id="TIGR00254">
    <property type="entry name" value="GGDEF"/>
    <property type="match status" value="1"/>
</dbReference>
<dbReference type="CDD" id="cd01949">
    <property type="entry name" value="GGDEF"/>
    <property type="match status" value="1"/>
</dbReference>
<accession>A0A139BS95</accession>
<dbReference type="SUPFAM" id="SSF55073">
    <property type="entry name" value="Nucleotide cyclase"/>
    <property type="match status" value="1"/>
</dbReference>
<dbReference type="Gene3D" id="3.30.70.270">
    <property type="match status" value="1"/>
</dbReference>
<evidence type="ECO:0000259" key="4">
    <source>
        <dbReference type="PROSITE" id="PS50887"/>
    </source>
</evidence>
<dbReference type="InterPro" id="IPR050469">
    <property type="entry name" value="Diguanylate_Cyclase"/>
</dbReference>
<reference evidence="5 6" key="1">
    <citation type="submission" date="2016-02" db="EMBL/GenBank/DDBJ databases">
        <authorList>
            <person name="Wen L."/>
            <person name="He K."/>
            <person name="Yang H."/>
        </authorList>
    </citation>
    <scope>NUCLEOTIDE SEQUENCE [LARGE SCALE GENOMIC DNA]</scope>
    <source>
        <strain evidence="5">ShG14-8</strain>
    </source>
</reference>
<protein>
    <recommendedName>
        <fullName evidence="1">diguanylate cyclase</fullName>
        <ecNumber evidence="1">2.7.7.65</ecNumber>
    </recommendedName>
</protein>
<dbReference type="Pfam" id="PF00990">
    <property type="entry name" value="GGDEF"/>
    <property type="match status" value="1"/>
</dbReference>
<dbReference type="AlphaFoldDB" id="A0A139BS95"/>
<proteinExistence type="predicted"/>
<name>A0A139BS95_9PROT</name>
<feature type="region of interest" description="Disordered" evidence="3">
    <location>
        <begin position="166"/>
        <end position="189"/>
    </location>
</feature>
<comment type="caution">
    <text evidence="5">The sequence shown here is derived from an EMBL/GenBank/DDBJ whole genome shotgun (WGS) entry which is preliminary data.</text>
</comment>
<dbReference type="PROSITE" id="PS50887">
    <property type="entry name" value="GGDEF"/>
    <property type="match status" value="1"/>
</dbReference>
<dbReference type="EC" id="2.7.7.65" evidence="1"/>
<sequence length="189" mass="20518">MSRPIPGHGHRFDSLTSLLNQAAYNEDISLVQKGEVSLPYPSACVRLDVDNFKTVNDSYGHAAGDEALRHIAAIVRRTARERDRVYRISGDEFGVLCANYTEEEAAGAMRRVCSALGSTPVRWVNQEGKAFEFYVSVSIGVAEFEQAINIGEAFELADKASYASKAAGKGRVSRSAGQDLSKTLGTEPN</sequence>
<evidence type="ECO:0000256" key="2">
    <source>
        <dbReference type="ARBA" id="ARBA00034247"/>
    </source>
</evidence>
<dbReference type="InterPro" id="IPR000160">
    <property type="entry name" value="GGDEF_dom"/>
</dbReference>
<evidence type="ECO:0000313" key="5">
    <source>
        <dbReference type="EMBL" id="KXS31819.1"/>
    </source>
</evidence>
<comment type="catalytic activity">
    <reaction evidence="2">
        <text>2 GTP = 3',3'-c-di-GMP + 2 diphosphate</text>
        <dbReference type="Rhea" id="RHEA:24898"/>
        <dbReference type="ChEBI" id="CHEBI:33019"/>
        <dbReference type="ChEBI" id="CHEBI:37565"/>
        <dbReference type="ChEBI" id="CHEBI:58805"/>
        <dbReference type="EC" id="2.7.7.65"/>
    </reaction>
</comment>
<dbReference type="GO" id="GO:0052621">
    <property type="term" value="F:diguanylate cyclase activity"/>
    <property type="evidence" value="ECO:0007669"/>
    <property type="project" value="UniProtKB-EC"/>
</dbReference>
<dbReference type="PANTHER" id="PTHR45138">
    <property type="entry name" value="REGULATORY COMPONENTS OF SENSORY TRANSDUCTION SYSTEM"/>
    <property type="match status" value="1"/>
</dbReference>
<reference evidence="5 6" key="2">
    <citation type="submission" date="2016-03" db="EMBL/GenBank/DDBJ databases">
        <title>New uncultured bacterium of the family Gallionellaceae from acid mine drainage: description and reconstruction of genome based on metagenomic analysis of microbial community.</title>
        <authorList>
            <person name="Kadnikov V."/>
            <person name="Ivasenko D."/>
            <person name="Beletsky A."/>
            <person name="Mardanov A."/>
            <person name="Danilova E."/>
            <person name="Pimenov N."/>
            <person name="Karnachuk O."/>
            <person name="Ravin N."/>
        </authorList>
    </citation>
    <scope>NUCLEOTIDE SEQUENCE [LARGE SCALE GENOMIC DNA]</scope>
    <source>
        <strain evidence="5">ShG14-8</strain>
    </source>
</reference>
<evidence type="ECO:0000313" key="6">
    <source>
        <dbReference type="Proteomes" id="UP000070578"/>
    </source>
</evidence>
<gene>
    <name evidence="5" type="ORF">AWT59_2035</name>
</gene>
<dbReference type="EMBL" id="LSLI01000054">
    <property type="protein sequence ID" value="KXS31819.1"/>
    <property type="molecule type" value="Genomic_DNA"/>
</dbReference>
<feature type="compositionally biased region" description="Polar residues" evidence="3">
    <location>
        <begin position="175"/>
        <end position="189"/>
    </location>
</feature>
<organism evidence="5 6">
    <name type="scientific">Candidatus Gallionella acididurans</name>
    <dbReference type="NCBI Taxonomy" id="1796491"/>
    <lineage>
        <taxon>Bacteria</taxon>
        <taxon>Pseudomonadati</taxon>
        <taxon>Pseudomonadota</taxon>
        <taxon>Betaproteobacteria</taxon>
        <taxon>Nitrosomonadales</taxon>
        <taxon>Gallionellaceae</taxon>
        <taxon>Gallionella</taxon>
    </lineage>
</organism>